<reference evidence="3" key="1">
    <citation type="journal article" date="2014" name="Front. Microbiol.">
        <title>High frequency of phylogenetically diverse reductive dehalogenase-homologous genes in deep subseafloor sedimentary metagenomes.</title>
        <authorList>
            <person name="Kawai M."/>
            <person name="Futagami T."/>
            <person name="Toyoda A."/>
            <person name="Takaki Y."/>
            <person name="Nishi S."/>
            <person name="Hori S."/>
            <person name="Arai W."/>
            <person name="Tsubouchi T."/>
            <person name="Morono Y."/>
            <person name="Uchiyama I."/>
            <person name="Ito T."/>
            <person name="Fujiyama A."/>
            <person name="Inagaki F."/>
            <person name="Takami H."/>
        </authorList>
    </citation>
    <scope>NUCLEOTIDE SEQUENCE</scope>
    <source>
        <strain evidence="3">Expedition CK06-06</strain>
    </source>
</reference>
<dbReference type="AlphaFoldDB" id="X1DCB6"/>
<dbReference type="InterPro" id="IPR036259">
    <property type="entry name" value="MFS_trans_sf"/>
</dbReference>
<evidence type="ECO:0000313" key="3">
    <source>
        <dbReference type="EMBL" id="GAH17862.1"/>
    </source>
</evidence>
<dbReference type="GO" id="GO:0022857">
    <property type="term" value="F:transmembrane transporter activity"/>
    <property type="evidence" value="ECO:0007669"/>
    <property type="project" value="InterPro"/>
</dbReference>
<gene>
    <name evidence="3" type="ORF">S01H4_55266</name>
</gene>
<evidence type="ECO:0000259" key="2">
    <source>
        <dbReference type="PROSITE" id="PS50850"/>
    </source>
</evidence>
<keyword evidence="1" id="KW-1133">Transmembrane helix</keyword>
<feature type="non-terminal residue" evidence="3">
    <location>
        <position position="77"/>
    </location>
</feature>
<proteinExistence type="predicted"/>
<comment type="caution">
    <text evidence="3">The sequence shown here is derived from an EMBL/GenBank/DDBJ whole genome shotgun (WGS) entry which is preliminary data.</text>
</comment>
<keyword evidence="1" id="KW-0472">Membrane</keyword>
<keyword evidence="1" id="KW-0812">Transmembrane</keyword>
<feature type="transmembrane region" description="Helical" evidence="1">
    <location>
        <begin position="31"/>
        <end position="50"/>
    </location>
</feature>
<organism evidence="3">
    <name type="scientific">marine sediment metagenome</name>
    <dbReference type="NCBI Taxonomy" id="412755"/>
    <lineage>
        <taxon>unclassified sequences</taxon>
        <taxon>metagenomes</taxon>
        <taxon>ecological metagenomes</taxon>
    </lineage>
</organism>
<dbReference type="Gene3D" id="1.20.1250.20">
    <property type="entry name" value="MFS general substrate transporter like domains"/>
    <property type="match status" value="1"/>
</dbReference>
<dbReference type="PROSITE" id="PS50850">
    <property type="entry name" value="MFS"/>
    <property type="match status" value="1"/>
</dbReference>
<evidence type="ECO:0000256" key="1">
    <source>
        <dbReference type="SAM" id="Phobius"/>
    </source>
</evidence>
<dbReference type="SUPFAM" id="SSF103473">
    <property type="entry name" value="MFS general substrate transporter"/>
    <property type="match status" value="1"/>
</dbReference>
<sequence>MGFYAIVMSLAPLVGMMICGIIMRNPAGFDMVFYTGSALLLVAVILAFLLPQAETKGKAESIDFKKIRVIAVRKANI</sequence>
<feature type="transmembrane region" description="Helical" evidence="1">
    <location>
        <begin position="7"/>
        <end position="25"/>
    </location>
</feature>
<name>X1DCB6_9ZZZZ</name>
<protein>
    <recommendedName>
        <fullName evidence="2">Major facilitator superfamily (MFS) profile domain-containing protein</fullName>
    </recommendedName>
</protein>
<dbReference type="InterPro" id="IPR020846">
    <property type="entry name" value="MFS_dom"/>
</dbReference>
<accession>X1DCB6</accession>
<feature type="domain" description="Major facilitator superfamily (MFS) profile" evidence="2">
    <location>
        <begin position="1"/>
        <end position="77"/>
    </location>
</feature>
<dbReference type="EMBL" id="BART01031878">
    <property type="protein sequence ID" value="GAH17862.1"/>
    <property type="molecule type" value="Genomic_DNA"/>
</dbReference>